<dbReference type="SUPFAM" id="SSF48726">
    <property type="entry name" value="Immunoglobulin"/>
    <property type="match status" value="2"/>
</dbReference>
<dbReference type="PROSITE" id="PS50835">
    <property type="entry name" value="IG_LIKE"/>
    <property type="match status" value="1"/>
</dbReference>
<dbReference type="Pfam" id="PF07679">
    <property type="entry name" value="I-set"/>
    <property type="match status" value="1"/>
</dbReference>
<dbReference type="InterPro" id="IPR003599">
    <property type="entry name" value="Ig_sub"/>
</dbReference>
<feature type="non-terminal residue" evidence="4">
    <location>
        <position position="1"/>
    </location>
</feature>
<evidence type="ECO:0000256" key="1">
    <source>
        <dbReference type="ARBA" id="ARBA00022737"/>
    </source>
</evidence>
<evidence type="ECO:0000313" key="5">
    <source>
        <dbReference type="Proteomes" id="UP000054047"/>
    </source>
</evidence>
<dbReference type="PANTHER" id="PTHR13817:SF166">
    <property type="entry name" value="NEURONAL IGCAM-RELATED"/>
    <property type="match status" value="1"/>
</dbReference>
<evidence type="ECO:0000313" key="4">
    <source>
        <dbReference type="EMBL" id="KIH50929.1"/>
    </source>
</evidence>
<dbReference type="InterPro" id="IPR050964">
    <property type="entry name" value="Striated_Muscle_Regulatory"/>
</dbReference>
<dbReference type="Proteomes" id="UP000054047">
    <property type="component" value="Unassembled WGS sequence"/>
</dbReference>
<feature type="domain" description="Ig-like" evidence="3">
    <location>
        <begin position="106"/>
        <end position="191"/>
    </location>
</feature>
<keyword evidence="5" id="KW-1185">Reference proteome</keyword>
<dbReference type="EMBL" id="KN748175">
    <property type="protein sequence ID" value="KIH50929.1"/>
    <property type="molecule type" value="Genomic_DNA"/>
</dbReference>
<keyword evidence="1" id="KW-0677">Repeat</keyword>
<dbReference type="InterPro" id="IPR013098">
    <property type="entry name" value="Ig_I-set"/>
</dbReference>
<dbReference type="SMART" id="SM00409">
    <property type="entry name" value="IG"/>
    <property type="match status" value="1"/>
</dbReference>
<accession>A0A0C2FWC3</accession>
<organism evidence="4 5">
    <name type="scientific">Ancylostoma duodenale</name>
    <dbReference type="NCBI Taxonomy" id="51022"/>
    <lineage>
        <taxon>Eukaryota</taxon>
        <taxon>Metazoa</taxon>
        <taxon>Ecdysozoa</taxon>
        <taxon>Nematoda</taxon>
        <taxon>Chromadorea</taxon>
        <taxon>Rhabditida</taxon>
        <taxon>Rhabditina</taxon>
        <taxon>Rhabditomorpha</taxon>
        <taxon>Strongyloidea</taxon>
        <taxon>Ancylostomatidae</taxon>
        <taxon>Ancylostomatinae</taxon>
        <taxon>Ancylostoma</taxon>
    </lineage>
</organism>
<gene>
    <name evidence="4" type="ORF">ANCDUO_18989</name>
</gene>
<protein>
    <submittedName>
        <fullName evidence="4">Immunoglobulin I-set domain protein</fullName>
    </submittedName>
</protein>
<name>A0A0C2FWC3_9BILA</name>
<evidence type="ECO:0000256" key="2">
    <source>
        <dbReference type="ARBA" id="ARBA00023157"/>
    </source>
</evidence>
<dbReference type="FunFam" id="2.60.40.10:FF:000507">
    <property type="entry name" value="Muscle M-line assembly protein unc-89"/>
    <property type="match status" value="1"/>
</dbReference>
<keyword evidence="2" id="KW-1015">Disulfide bond</keyword>
<proteinExistence type="predicted"/>
<evidence type="ECO:0000259" key="3">
    <source>
        <dbReference type="PROSITE" id="PS50835"/>
    </source>
</evidence>
<dbReference type="InterPro" id="IPR007110">
    <property type="entry name" value="Ig-like_dom"/>
</dbReference>
<dbReference type="Gene3D" id="2.60.40.10">
    <property type="entry name" value="Immunoglobulins"/>
    <property type="match status" value="3"/>
</dbReference>
<dbReference type="AlphaFoldDB" id="A0A0C2FWC3"/>
<dbReference type="InterPro" id="IPR013783">
    <property type="entry name" value="Ig-like_fold"/>
</dbReference>
<reference evidence="4 5" key="1">
    <citation type="submission" date="2013-12" db="EMBL/GenBank/DDBJ databases">
        <title>Draft genome of the parsitic nematode Ancylostoma duodenale.</title>
        <authorList>
            <person name="Mitreva M."/>
        </authorList>
    </citation>
    <scope>NUCLEOTIDE SEQUENCE [LARGE SCALE GENOMIC DNA]</scope>
    <source>
        <strain evidence="4 5">Zhejiang</strain>
    </source>
</reference>
<dbReference type="PANTHER" id="PTHR13817">
    <property type="entry name" value="TITIN"/>
    <property type="match status" value="1"/>
</dbReference>
<sequence>LDSTDSLSVDRTTRYAPASVISQFSTTSLYSASETCSILVVLKTDIDLGQALVLEVEVEGQPKKVKWYKAGNELKDAKTEDLGNGKYRLTVPDVTVQAPDDGKGKPQIVSGLVPTTVKQGETATLSVKVKGPVKSVKWYKNGKEVPDAKTTDKGDGTYELTLPNAQKEDAAEYKVVVANDAGDAESAAALTVKVPQIEVVKGLADITVPQKQTGTLEIEVNKAPKQVKWYKNGKEITPSDKAQPKKVDETSINLLFLMLERMTPLNTRYGKQTCGYGNH</sequence>
<dbReference type="OrthoDB" id="6107607at2759"/>
<dbReference type="InterPro" id="IPR036179">
    <property type="entry name" value="Ig-like_dom_sf"/>
</dbReference>